<keyword evidence="3" id="KW-1185">Reference proteome</keyword>
<dbReference type="Gene3D" id="3.20.20.140">
    <property type="entry name" value="Metal-dependent hydrolases"/>
    <property type="match status" value="1"/>
</dbReference>
<dbReference type="InterPro" id="IPR032466">
    <property type="entry name" value="Metal_Hydrolase"/>
</dbReference>
<dbReference type="CDD" id="cd01293">
    <property type="entry name" value="Bact_CD"/>
    <property type="match status" value="1"/>
</dbReference>
<gene>
    <name evidence="2" type="ordered locus">Spirs_0110</name>
</gene>
<feature type="domain" description="Amidohydrolase 3" evidence="1">
    <location>
        <begin position="95"/>
        <end position="387"/>
    </location>
</feature>
<dbReference type="eggNOG" id="COG0402">
    <property type="taxonomic scope" value="Bacteria"/>
</dbReference>
<dbReference type="AlphaFoldDB" id="E1R8C4"/>
<accession>E1R8C4</accession>
<dbReference type="HOGENOM" id="CLU_031758_0_1_12"/>
<reference evidence="2 3" key="1">
    <citation type="journal article" date="2010" name="Stand. Genomic Sci.">
        <title>Complete genome sequence of Spirochaeta smaragdinae type strain (SEBR 4228).</title>
        <authorList>
            <person name="Mavromatis K."/>
            <person name="Yasawong M."/>
            <person name="Chertkov O."/>
            <person name="Lapidus A."/>
            <person name="Lucas S."/>
            <person name="Nolan M."/>
            <person name="Del Rio T.G."/>
            <person name="Tice H."/>
            <person name="Cheng J.F."/>
            <person name="Pitluck S."/>
            <person name="Liolios K."/>
            <person name="Ivanova N."/>
            <person name="Tapia R."/>
            <person name="Han C."/>
            <person name="Bruce D."/>
            <person name="Goodwin L."/>
            <person name="Pati A."/>
            <person name="Chen A."/>
            <person name="Palaniappan K."/>
            <person name="Land M."/>
            <person name="Hauser L."/>
            <person name="Chang Y.J."/>
            <person name="Jeffries C.D."/>
            <person name="Detter J.C."/>
            <person name="Rohde M."/>
            <person name="Brambilla E."/>
            <person name="Spring S."/>
            <person name="Goker M."/>
            <person name="Sikorski J."/>
            <person name="Woyke T."/>
            <person name="Bristow J."/>
            <person name="Eisen J.A."/>
            <person name="Markowitz V."/>
            <person name="Hugenholtz P."/>
            <person name="Klenk H.P."/>
            <person name="Kyrpides N.C."/>
        </authorList>
    </citation>
    <scope>NUCLEOTIDE SEQUENCE [LARGE SCALE GENOMIC DNA]</scope>
    <source>
        <strain evidence="3">DSM 11293 / JCM 15392 / SEBR 4228</strain>
    </source>
</reference>
<dbReference type="KEGG" id="ssm:Spirs_0110"/>
<dbReference type="GO" id="GO:0016814">
    <property type="term" value="F:hydrolase activity, acting on carbon-nitrogen (but not peptide) bonds, in cyclic amidines"/>
    <property type="evidence" value="ECO:0007669"/>
    <property type="project" value="TreeGrafter"/>
</dbReference>
<dbReference type="InterPro" id="IPR011059">
    <property type="entry name" value="Metal-dep_hydrolase_composite"/>
</dbReference>
<dbReference type="InterPro" id="IPR013108">
    <property type="entry name" value="Amidohydro_3"/>
</dbReference>
<organism evidence="2 3">
    <name type="scientific">Sediminispirochaeta smaragdinae (strain DSM 11293 / JCM 15392 / SEBR 4228)</name>
    <name type="common">Spirochaeta smaragdinae</name>
    <dbReference type="NCBI Taxonomy" id="573413"/>
    <lineage>
        <taxon>Bacteria</taxon>
        <taxon>Pseudomonadati</taxon>
        <taxon>Spirochaetota</taxon>
        <taxon>Spirochaetia</taxon>
        <taxon>Spirochaetales</taxon>
        <taxon>Spirochaetaceae</taxon>
        <taxon>Sediminispirochaeta</taxon>
    </lineage>
</organism>
<dbReference type="Proteomes" id="UP000002318">
    <property type="component" value="Chromosome"/>
</dbReference>
<dbReference type="SUPFAM" id="SSF51338">
    <property type="entry name" value="Composite domain of metallo-dependent hydrolases"/>
    <property type="match status" value="1"/>
</dbReference>
<dbReference type="STRING" id="573413.Spirs_0110"/>
<protein>
    <submittedName>
        <fullName evidence="2">Amidohydrolase 3</fullName>
    </submittedName>
</protein>
<dbReference type="EMBL" id="CP002116">
    <property type="protein sequence ID" value="ADK79268.1"/>
    <property type="molecule type" value="Genomic_DNA"/>
</dbReference>
<dbReference type="PANTHER" id="PTHR32027:SF9">
    <property type="entry name" value="BLL3847 PROTEIN"/>
    <property type="match status" value="1"/>
</dbReference>
<dbReference type="Pfam" id="PF07969">
    <property type="entry name" value="Amidohydro_3"/>
    <property type="match status" value="1"/>
</dbReference>
<dbReference type="InterPro" id="IPR052349">
    <property type="entry name" value="Metallo-hydrolase_Enzymes"/>
</dbReference>
<evidence type="ECO:0000313" key="3">
    <source>
        <dbReference type="Proteomes" id="UP000002318"/>
    </source>
</evidence>
<evidence type="ECO:0000313" key="2">
    <source>
        <dbReference type="EMBL" id="ADK79268.1"/>
    </source>
</evidence>
<dbReference type="RefSeq" id="WP_013252732.1">
    <property type="nucleotide sequence ID" value="NC_014364.1"/>
</dbReference>
<dbReference type="PANTHER" id="PTHR32027">
    <property type="entry name" value="CYTOSINE DEAMINASE"/>
    <property type="match status" value="1"/>
</dbReference>
<proteinExistence type="predicted"/>
<name>E1R8C4_SEDSS</name>
<evidence type="ECO:0000259" key="1">
    <source>
        <dbReference type="Pfam" id="PF07969"/>
    </source>
</evidence>
<dbReference type="Gene3D" id="2.30.40.10">
    <property type="entry name" value="Urease, subunit C, domain 1"/>
    <property type="match status" value="1"/>
</dbReference>
<dbReference type="SUPFAM" id="SSF51556">
    <property type="entry name" value="Metallo-dependent hydrolases"/>
    <property type="match status" value="1"/>
</dbReference>
<sequence>MVDLVLRNCAVDGEPELIDIAVDKGMIVNRGPSVPYPCRQAIDLKGRLLIPGFIEPHLHLDIALMNEHDRPGRPAPFQSVLELNDILERRRKDFTRQDIEQRAGRALEMASRHGVTAVRAQCHVDTEVGLKHVEALQAVKEKYAGRVSLQIVGFPQQGLLRDPCTPDLFREAFKCGVDVMGCVANTDLTPEGRINVAGHIDMAFKLAMEHDVDLDTHVDLTIPRSIGFDDFEAVYLAKKTLEVGYQGRVTAGHLCSLGSAEPDVAQRVIELLNEARISVISQPDMYRLARQDDVHVRRGLTRVKELLDGGVNVTLASNNVRDVLRPVGNFNLLEEALILSYGAHMDSIDQLDTLMRMATYGGAKAIGLEDYGLQPGCKADMVVLDAPTLSAAIVGQVEKNYVFKGGCLMAASHTITERFNKASHNLR</sequence>